<dbReference type="InterPro" id="IPR003582">
    <property type="entry name" value="ShKT_dom"/>
</dbReference>
<comment type="caution">
    <text evidence="2">Lacks conserved residue(s) required for the propagation of feature annotation.</text>
</comment>
<evidence type="ECO:0000256" key="2">
    <source>
        <dbReference type="PROSITE-ProRule" id="PRU01005"/>
    </source>
</evidence>
<feature type="non-terminal residue" evidence="4">
    <location>
        <position position="1"/>
    </location>
</feature>
<evidence type="ECO:0000259" key="3">
    <source>
        <dbReference type="PROSITE" id="PS51670"/>
    </source>
</evidence>
<evidence type="ECO:0000313" key="5">
    <source>
        <dbReference type="Proteomes" id="UP000053615"/>
    </source>
</evidence>
<reference evidence="4 5" key="1">
    <citation type="submission" date="2014-04" db="EMBL/GenBank/DDBJ databases">
        <title>Genome evolution of avian class.</title>
        <authorList>
            <person name="Zhang G."/>
            <person name="Li C."/>
        </authorList>
    </citation>
    <scope>NUCLEOTIDE SEQUENCE [LARGE SCALE GENOMIC DNA]</scope>
    <source>
        <strain evidence="4">BGI_N325</strain>
    </source>
</reference>
<dbReference type="Pfam" id="PF00188">
    <property type="entry name" value="CAP"/>
    <property type="match status" value="1"/>
</dbReference>
<dbReference type="InterPro" id="IPR035940">
    <property type="entry name" value="CAP_sf"/>
</dbReference>
<dbReference type="Proteomes" id="UP000053615">
    <property type="component" value="Unassembled WGS sequence"/>
</dbReference>
<protein>
    <submittedName>
        <fullName evidence="4">Cysteine-rich venom protein DIS2</fullName>
    </submittedName>
</protein>
<dbReference type="SUPFAM" id="SSF57546">
    <property type="entry name" value="Crisp domain-like"/>
    <property type="match status" value="1"/>
</dbReference>
<name>A0A091K5G0_COLST</name>
<accession>A0A091K5G0</accession>
<sequence length="179" mass="20661">WKDKAARNAQQGANKCEVKSSPRDMRVINDATYSEKVLLLSNPKMWAEVIQVWKSLTVNFRYRVGATTKKAKIESYTLLIWYNSYRIRCGVVYCPKNQFNCFYVCQYCPSGDHEMQLATLYKTGPQYADCPGHCKRALHRCPYEDTFVNCKNLKSLFGCNHPVVREKCPATCKCTTQIM</sequence>
<feature type="non-terminal residue" evidence="4">
    <location>
        <position position="179"/>
    </location>
</feature>
<dbReference type="Pfam" id="PF08562">
    <property type="entry name" value="Crisp"/>
    <property type="match status" value="1"/>
</dbReference>
<dbReference type="Gene3D" id="3.40.33.10">
    <property type="entry name" value="CAP"/>
    <property type="match status" value="1"/>
</dbReference>
<dbReference type="AlphaFoldDB" id="A0A091K5G0"/>
<dbReference type="InterPro" id="IPR013871">
    <property type="entry name" value="Cysteine_rich_secretory"/>
</dbReference>
<dbReference type="InterPro" id="IPR014044">
    <property type="entry name" value="CAP_dom"/>
</dbReference>
<dbReference type="Gene3D" id="1.10.10.740">
    <property type="entry name" value="Crisp domain"/>
    <property type="match status" value="1"/>
</dbReference>
<evidence type="ECO:0000313" key="4">
    <source>
        <dbReference type="EMBL" id="KFP31551.1"/>
    </source>
</evidence>
<dbReference type="FunFam" id="1.10.10.740:FF:000001">
    <property type="entry name" value="Cysteine-rich secretory protein 2"/>
    <property type="match status" value="1"/>
</dbReference>
<dbReference type="InterPro" id="IPR042076">
    <property type="entry name" value="Crisp-like_dom"/>
</dbReference>
<keyword evidence="1 2" id="KW-1015">Disulfide bond</keyword>
<dbReference type="SUPFAM" id="SSF55797">
    <property type="entry name" value="PR-1-like"/>
    <property type="match status" value="1"/>
</dbReference>
<proteinExistence type="predicted"/>
<dbReference type="EMBL" id="KK543411">
    <property type="protein sequence ID" value="KFP31551.1"/>
    <property type="molecule type" value="Genomic_DNA"/>
</dbReference>
<gene>
    <name evidence="4" type="ORF">N325_08506</name>
</gene>
<keyword evidence="5" id="KW-1185">Reference proteome</keyword>
<feature type="disulfide bond" evidence="2">
    <location>
        <begin position="159"/>
        <end position="172"/>
    </location>
</feature>
<evidence type="ECO:0000256" key="1">
    <source>
        <dbReference type="ARBA" id="ARBA00023157"/>
    </source>
</evidence>
<feature type="domain" description="ShKT" evidence="3">
    <location>
        <begin position="141"/>
        <end position="174"/>
    </location>
</feature>
<organism evidence="4 5">
    <name type="scientific">Colius striatus</name>
    <name type="common">Speckled mousebird</name>
    <dbReference type="NCBI Taxonomy" id="57412"/>
    <lineage>
        <taxon>Eukaryota</taxon>
        <taxon>Metazoa</taxon>
        <taxon>Chordata</taxon>
        <taxon>Craniata</taxon>
        <taxon>Vertebrata</taxon>
        <taxon>Euteleostomi</taxon>
        <taxon>Archelosauria</taxon>
        <taxon>Archosauria</taxon>
        <taxon>Dinosauria</taxon>
        <taxon>Saurischia</taxon>
        <taxon>Theropoda</taxon>
        <taxon>Coelurosauria</taxon>
        <taxon>Aves</taxon>
        <taxon>Neognathae</taxon>
        <taxon>Neoaves</taxon>
        <taxon>Telluraves</taxon>
        <taxon>Coraciimorphae</taxon>
        <taxon>Coliiformes</taxon>
        <taxon>Coliidae</taxon>
        <taxon>Colius</taxon>
    </lineage>
</organism>
<feature type="disulfide bond" evidence="2">
    <location>
        <begin position="150"/>
        <end position="168"/>
    </location>
</feature>
<dbReference type="SMART" id="SM00198">
    <property type="entry name" value="SCP"/>
    <property type="match status" value="1"/>
</dbReference>
<dbReference type="PROSITE" id="PS51670">
    <property type="entry name" value="SHKT"/>
    <property type="match status" value="1"/>
</dbReference>